<keyword evidence="2" id="KW-0805">Transcription regulation</keyword>
<dbReference type="InterPro" id="IPR000838">
    <property type="entry name" value="RNA_pol_sigma70_ECF_CS"/>
</dbReference>
<dbReference type="Pfam" id="PF08281">
    <property type="entry name" value="Sigma70_r4_2"/>
    <property type="match status" value="1"/>
</dbReference>
<dbReference type="GO" id="GO:0003677">
    <property type="term" value="F:DNA binding"/>
    <property type="evidence" value="ECO:0007669"/>
    <property type="project" value="UniProtKB-KW"/>
</dbReference>
<dbReference type="PROSITE" id="PS01063">
    <property type="entry name" value="SIGMA70_ECF"/>
    <property type="match status" value="1"/>
</dbReference>
<dbReference type="Pfam" id="PF22029">
    <property type="entry name" value="PhyR_sigma2"/>
    <property type="match status" value="1"/>
</dbReference>
<dbReference type="Gene3D" id="1.10.1740.10">
    <property type="match status" value="1"/>
</dbReference>
<dbReference type="EMBL" id="LPZR01000067">
    <property type="protein sequence ID" value="KYO55306.1"/>
    <property type="molecule type" value="Genomic_DNA"/>
</dbReference>
<protein>
    <submittedName>
        <fullName evidence="8">RNA polymerase subunit sigma</fullName>
    </submittedName>
</protein>
<keyword evidence="5" id="KW-0804">Transcription</keyword>
<dbReference type="Gene3D" id="1.10.10.10">
    <property type="entry name" value="Winged helix-like DNA-binding domain superfamily/Winged helix DNA-binding domain"/>
    <property type="match status" value="1"/>
</dbReference>
<sequence>MMEHHQQVVQDEIVALIPSLRAFARSLTRNPCEADDLVQETLMKAIANAGQFTAGTNLRAWLFTIQRNTFYTLYHKQQREPVLVVEDLPGVHVKPAQEWSMKLRMVEEAVRKLPADQREALMLVGGGGMSYEEAAEICGCALGTIKSRVSRARTALLRLLDSEDEHDFLDDITGGSRRSRIAADDTDRRPARPDA</sequence>
<dbReference type="InterPro" id="IPR039425">
    <property type="entry name" value="RNA_pol_sigma-70-like"/>
</dbReference>
<dbReference type="PANTHER" id="PTHR43133">
    <property type="entry name" value="RNA POLYMERASE ECF-TYPE SIGMA FACTO"/>
    <property type="match status" value="1"/>
</dbReference>
<dbReference type="InterPro" id="IPR014284">
    <property type="entry name" value="RNA_pol_sigma-70_dom"/>
</dbReference>
<dbReference type="InterPro" id="IPR036388">
    <property type="entry name" value="WH-like_DNA-bd_sf"/>
</dbReference>
<dbReference type="AlphaFoldDB" id="A0A162LJV1"/>
<dbReference type="SUPFAM" id="SSF88659">
    <property type="entry name" value="Sigma3 and sigma4 domains of RNA polymerase sigma factors"/>
    <property type="match status" value="1"/>
</dbReference>
<evidence type="ECO:0000256" key="2">
    <source>
        <dbReference type="ARBA" id="ARBA00023015"/>
    </source>
</evidence>
<dbReference type="GO" id="GO:0016987">
    <property type="term" value="F:sigma factor activity"/>
    <property type="evidence" value="ECO:0007669"/>
    <property type="project" value="UniProtKB-KW"/>
</dbReference>
<dbReference type="InterPro" id="IPR013325">
    <property type="entry name" value="RNA_pol_sigma_r2"/>
</dbReference>
<dbReference type="PANTHER" id="PTHR43133:SF25">
    <property type="entry name" value="RNA POLYMERASE SIGMA FACTOR RFAY-RELATED"/>
    <property type="match status" value="1"/>
</dbReference>
<keyword evidence="3" id="KW-0731">Sigma factor</keyword>
<comment type="similarity">
    <text evidence="1">Belongs to the sigma-70 factor family. ECF subfamily.</text>
</comment>
<evidence type="ECO:0000256" key="4">
    <source>
        <dbReference type="ARBA" id="ARBA00023125"/>
    </source>
</evidence>
<evidence type="ECO:0000256" key="1">
    <source>
        <dbReference type="ARBA" id="ARBA00010641"/>
    </source>
</evidence>
<proteinExistence type="inferred from homology"/>
<evidence type="ECO:0000259" key="6">
    <source>
        <dbReference type="Pfam" id="PF08281"/>
    </source>
</evidence>
<organism evidence="8 9">
    <name type="scientific">Tistrella mobilis</name>
    <dbReference type="NCBI Taxonomy" id="171437"/>
    <lineage>
        <taxon>Bacteria</taxon>
        <taxon>Pseudomonadati</taxon>
        <taxon>Pseudomonadota</taxon>
        <taxon>Alphaproteobacteria</taxon>
        <taxon>Geminicoccales</taxon>
        <taxon>Geminicoccaceae</taxon>
        <taxon>Tistrella</taxon>
    </lineage>
</organism>
<dbReference type="CDD" id="cd06171">
    <property type="entry name" value="Sigma70_r4"/>
    <property type="match status" value="1"/>
</dbReference>
<name>A0A162LJV1_9PROT</name>
<dbReference type="Proteomes" id="UP000075787">
    <property type="component" value="Unassembled WGS sequence"/>
</dbReference>
<dbReference type="NCBIfam" id="TIGR02937">
    <property type="entry name" value="sigma70-ECF"/>
    <property type="match status" value="1"/>
</dbReference>
<feature type="domain" description="PhyR sigma2" evidence="7">
    <location>
        <begin position="13"/>
        <end position="65"/>
    </location>
</feature>
<keyword evidence="4" id="KW-0238">DNA-binding</keyword>
<feature type="domain" description="RNA polymerase sigma factor 70 region 4 type 2" evidence="6">
    <location>
        <begin position="104"/>
        <end position="156"/>
    </location>
</feature>
<evidence type="ECO:0000259" key="7">
    <source>
        <dbReference type="Pfam" id="PF22029"/>
    </source>
</evidence>
<evidence type="ECO:0000313" key="9">
    <source>
        <dbReference type="Proteomes" id="UP000075787"/>
    </source>
</evidence>
<dbReference type="InterPro" id="IPR053866">
    <property type="entry name" value="PhyR_sigma2"/>
</dbReference>
<dbReference type="OrthoDB" id="9803470at2"/>
<dbReference type="GeneID" id="97239149"/>
<dbReference type="GO" id="GO:0006352">
    <property type="term" value="P:DNA-templated transcription initiation"/>
    <property type="evidence" value="ECO:0007669"/>
    <property type="project" value="InterPro"/>
</dbReference>
<dbReference type="SUPFAM" id="SSF88946">
    <property type="entry name" value="Sigma2 domain of RNA polymerase sigma factors"/>
    <property type="match status" value="1"/>
</dbReference>
<evidence type="ECO:0000256" key="5">
    <source>
        <dbReference type="ARBA" id="ARBA00023163"/>
    </source>
</evidence>
<dbReference type="InterPro" id="IPR013249">
    <property type="entry name" value="RNA_pol_sigma70_r4_t2"/>
</dbReference>
<accession>A0A162LJV1</accession>
<reference evidence="8 9" key="1">
    <citation type="submission" date="2015-12" db="EMBL/GenBank/DDBJ databases">
        <title>Genome sequence of Tistrella mobilis MCCC 1A02139.</title>
        <authorList>
            <person name="Lu L."/>
            <person name="Lai Q."/>
            <person name="Shao Z."/>
            <person name="Qian P."/>
        </authorList>
    </citation>
    <scope>NUCLEOTIDE SEQUENCE [LARGE SCALE GENOMIC DNA]</scope>
    <source>
        <strain evidence="8 9">MCCC 1A02139</strain>
    </source>
</reference>
<comment type="caution">
    <text evidence="8">The sequence shown here is derived from an EMBL/GenBank/DDBJ whole genome shotgun (WGS) entry which is preliminary data.</text>
</comment>
<evidence type="ECO:0000313" key="8">
    <source>
        <dbReference type="EMBL" id="KYO55306.1"/>
    </source>
</evidence>
<dbReference type="InterPro" id="IPR013324">
    <property type="entry name" value="RNA_pol_sigma_r3/r4-like"/>
</dbReference>
<gene>
    <name evidence="8" type="ORF">AUP44_23710</name>
</gene>
<evidence type="ECO:0000256" key="3">
    <source>
        <dbReference type="ARBA" id="ARBA00023082"/>
    </source>
</evidence>
<dbReference type="RefSeq" id="WP_062762315.1">
    <property type="nucleotide sequence ID" value="NZ_CP121025.1"/>
</dbReference>